<dbReference type="Gene3D" id="1.10.10.10">
    <property type="entry name" value="Winged helix-like DNA-binding domain superfamily/Winged helix DNA-binding domain"/>
    <property type="match status" value="1"/>
</dbReference>
<dbReference type="EMBL" id="JBBKTW010000004">
    <property type="protein sequence ID" value="MEN2988916.1"/>
    <property type="molecule type" value="Genomic_DNA"/>
</dbReference>
<proteinExistence type="inferred from homology"/>
<keyword evidence="4" id="KW-0804">Transcription</keyword>
<dbReference type="InterPro" id="IPR050950">
    <property type="entry name" value="HTH-type_LysR_regulators"/>
</dbReference>
<keyword evidence="2" id="KW-0805">Transcription regulation</keyword>
<reference evidence="6 7" key="1">
    <citation type="submission" date="2024-03" db="EMBL/GenBank/DDBJ databases">
        <title>High-quality draft genome sequencing of Tistrella sp. BH-R2-4.</title>
        <authorList>
            <person name="Dong C."/>
        </authorList>
    </citation>
    <scope>NUCLEOTIDE SEQUENCE [LARGE SCALE GENOMIC DNA]</scope>
    <source>
        <strain evidence="6 7">BH-R2-4</strain>
    </source>
</reference>
<dbReference type="PANTHER" id="PTHR30419">
    <property type="entry name" value="HTH-TYPE TRANSCRIPTIONAL REGULATOR YBHD"/>
    <property type="match status" value="1"/>
</dbReference>
<dbReference type="CDD" id="cd05466">
    <property type="entry name" value="PBP2_LTTR_substrate"/>
    <property type="match status" value="1"/>
</dbReference>
<evidence type="ECO:0000256" key="2">
    <source>
        <dbReference type="ARBA" id="ARBA00023015"/>
    </source>
</evidence>
<accession>A0ABU9YJE9</accession>
<evidence type="ECO:0000256" key="4">
    <source>
        <dbReference type="ARBA" id="ARBA00023163"/>
    </source>
</evidence>
<evidence type="ECO:0000256" key="3">
    <source>
        <dbReference type="ARBA" id="ARBA00023125"/>
    </source>
</evidence>
<evidence type="ECO:0000256" key="1">
    <source>
        <dbReference type="ARBA" id="ARBA00009437"/>
    </source>
</evidence>
<keyword evidence="7" id="KW-1185">Reference proteome</keyword>
<dbReference type="InterPro" id="IPR005119">
    <property type="entry name" value="LysR_subst-bd"/>
</dbReference>
<dbReference type="RefSeq" id="WP_372044848.1">
    <property type="nucleotide sequence ID" value="NZ_JBBKTV010000018.1"/>
</dbReference>
<sequence length="330" mass="36986">MTTMREHQLKKHQAQRLAWDLDWNLLRTFMVIVEERGITAAAERLGLKQPTLSNALARIEARLGRRLIDRKPNVFEVTEAGRLLYNDCVEIFGTVARLPIRLRDVQEQVTGNVAVAVASHIVSPLFDQALSDFHTRHPRATFTISVMTSLDVVTAVAQKRASFGLCLVHNPDPRLDYRVFYREFFGFFCGPKHRLYGRTDLTLDDLRGETSVSFQTDHPSDALRPVALLRAVAQVEDAVIGISSSLEEVRRMITAGLGIGPLPLHVVRRDVRDGLLWRLPPYQDPPAIDIFLVSNPQASLNRAEAGLLALLRGQVDELPLAARTYGLDGR</sequence>
<dbReference type="InterPro" id="IPR036390">
    <property type="entry name" value="WH_DNA-bd_sf"/>
</dbReference>
<comment type="similarity">
    <text evidence="1">Belongs to the LysR transcriptional regulatory family.</text>
</comment>
<evidence type="ECO:0000259" key="5">
    <source>
        <dbReference type="PROSITE" id="PS50931"/>
    </source>
</evidence>
<protein>
    <submittedName>
        <fullName evidence="6">LysR family transcriptional regulator</fullName>
    </submittedName>
</protein>
<evidence type="ECO:0000313" key="7">
    <source>
        <dbReference type="Proteomes" id="UP001413721"/>
    </source>
</evidence>
<dbReference type="PANTHER" id="PTHR30419:SF8">
    <property type="entry name" value="NITROGEN ASSIMILATION TRANSCRIPTIONAL ACTIVATOR-RELATED"/>
    <property type="match status" value="1"/>
</dbReference>
<feature type="domain" description="HTH lysR-type" evidence="5">
    <location>
        <begin position="21"/>
        <end position="78"/>
    </location>
</feature>
<organism evidence="6 7">
    <name type="scientific">Tistrella arctica</name>
    <dbReference type="NCBI Taxonomy" id="3133430"/>
    <lineage>
        <taxon>Bacteria</taxon>
        <taxon>Pseudomonadati</taxon>
        <taxon>Pseudomonadota</taxon>
        <taxon>Alphaproteobacteria</taxon>
        <taxon>Geminicoccales</taxon>
        <taxon>Geminicoccaceae</taxon>
        <taxon>Tistrella</taxon>
    </lineage>
</organism>
<dbReference type="Pfam" id="PF03466">
    <property type="entry name" value="LysR_substrate"/>
    <property type="match status" value="1"/>
</dbReference>
<gene>
    <name evidence="6" type="ORF">WG926_11435</name>
</gene>
<dbReference type="SUPFAM" id="SSF46785">
    <property type="entry name" value="Winged helix' DNA-binding domain"/>
    <property type="match status" value="1"/>
</dbReference>
<comment type="caution">
    <text evidence="6">The sequence shown here is derived from an EMBL/GenBank/DDBJ whole genome shotgun (WGS) entry which is preliminary data.</text>
</comment>
<evidence type="ECO:0000313" key="6">
    <source>
        <dbReference type="EMBL" id="MEN2988916.1"/>
    </source>
</evidence>
<dbReference type="SUPFAM" id="SSF53850">
    <property type="entry name" value="Periplasmic binding protein-like II"/>
    <property type="match status" value="1"/>
</dbReference>
<dbReference type="InterPro" id="IPR036388">
    <property type="entry name" value="WH-like_DNA-bd_sf"/>
</dbReference>
<name>A0ABU9YJE9_9PROT</name>
<dbReference type="Pfam" id="PF00126">
    <property type="entry name" value="HTH_1"/>
    <property type="match status" value="1"/>
</dbReference>
<dbReference type="Gene3D" id="3.40.190.10">
    <property type="entry name" value="Periplasmic binding protein-like II"/>
    <property type="match status" value="2"/>
</dbReference>
<keyword evidence="3" id="KW-0238">DNA-binding</keyword>
<dbReference type="Proteomes" id="UP001413721">
    <property type="component" value="Unassembled WGS sequence"/>
</dbReference>
<dbReference type="PROSITE" id="PS50931">
    <property type="entry name" value="HTH_LYSR"/>
    <property type="match status" value="1"/>
</dbReference>
<dbReference type="PRINTS" id="PR00039">
    <property type="entry name" value="HTHLYSR"/>
</dbReference>
<dbReference type="InterPro" id="IPR000847">
    <property type="entry name" value="LysR_HTH_N"/>
</dbReference>